<feature type="non-terminal residue" evidence="1">
    <location>
        <position position="1"/>
    </location>
</feature>
<gene>
    <name evidence="1" type="ORF">LTR16_012228</name>
</gene>
<dbReference type="Proteomes" id="UP001357485">
    <property type="component" value="Unassembled WGS sequence"/>
</dbReference>
<name>A0ABR0M0X2_9PEZI</name>
<feature type="non-terminal residue" evidence="1">
    <location>
        <position position="66"/>
    </location>
</feature>
<keyword evidence="2" id="KW-1185">Reference proteome</keyword>
<comment type="caution">
    <text evidence="1">The sequence shown here is derived from an EMBL/GenBank/DDBJ whole genome shotgun (WGS) entry which is preliminary data.</text>
</comment>
<protein>
    <submittedName>
        <fullName evidence="1">Uncharacterized protein</fullName>
    </submittedName>
</protein>
<sequence length="66" mass="7172">VRARARKMQRRAVLQGGRASSLVMKATSLLERGSGAGRRPADGHSRLVIPQQSRFVMSNLELPAST</sequence>
<reference evidence="1 2" key="1">
    <citation type="submission" date="2023-08" db="EMBL/GenBank/DDBJ databases">
        <title>Black Yeasts Isolated from many extreme environments.</title>
        <authorList>
            <person name="Coleine C."/>
            <person name="Stajich J.E."/>
            <person name="Selbmann L."/>
        </authorList>
    </citation>
    <scope>NUCLEOTIDE SEQUENCE [LARGE SCALE GENOMIC DNA]</scope>
    <source>
        <strain evidence="1 2">CCFEE 536</strain>
    </source>
</reference>
<accession>A0ABR0M0X2</accession>
<evidence type="ECO:0000313" key="2">
    <source>
        <dbReference type="Proteomes" id="UP001357485"/>
    </source>
</evidence>
<organism evidence="1 2">
    <name type="scientific">Cryomyces antarcticus</name>
    <dbReference type="NCBI Taxonomy" id="329879"/>
    <lineage>
        <taxon>Eukaryota</taxon>
        <taxon>Fungi</taxon>
        <taxon>Dikarya</taxon>
        <taxon>Ascomycota</taxon>
        <taxon>Pezizomycotina</taxon>
        <taxon>Dothideomycetes</taxon>
        <taxon>Dothideomycetes incertae sedis</taxon>
        <taxon>Cryomyces</taxon>
    </lineage>
</organism>
<evidence type="ECO:0000313" key="1">
    <source>
        <dbReference type="EMBL" id="KAK5275690.1"/>
    </source>
</evidence>
<proteinExistence type="predicted"/>
<dbReference type="EMBL" id="JAVRRA010004204">
    <property type="protein sequence ID" value="KAK5275690.1"/>
    <property type="molecule type" value="Genomic_DNA"/>
</dbReference>